<organism evidence="1 2">
    <name type="scientific">Verticillium longisporum</name>
    <name type="common">Verticillium dahliae var. longisporum</name>
    <dbReference type="NCBI Taxonomy" id="100787"/>
    <lineage>
        <taxon>Eukaryota</taxon>
        <taxon>Fungi</taxon>
        <taxon>Dikarya</taxon>
        <taxon>Ascomycota</taxon>
        <taxon>Pezizomycotina</taxon>
        <taxon>Sordariomycetes</taxon>
        <taxon>Hypocreomycetidae</taxon>
        <taxon>Glomerellales</taxon>
        <taxon>Plectosphaerellaceae</taxon>
        <taxon>Verticillium</taxon>
    </lineage>
</organism>
<name>A0A0G4KL41_VERLO</name>
<sequence>MPWRSWYDARPKSERHEATEPWRNRVSAGDTASWWSVVDNLRLGCSTPRAAASMNHVPDRKIGRSAAEQRTPPFDLRRFCSVPLVPSDGSAFICWLAATRTTAQADLRIDQAVHLQAVYRKKRGSRRRRQELPFAKKGIFAGVHGSTGRIVAQRFRPRRSTDCMRAGA</sequence>
<proteinExistence type="predicted"/>
<evidence type="ECO:0000313" key="2">
    <source>
        <dbReference type="Proteomes" id="UP000045706"/>
    </source>
</evidence>
<protein>
    <submittedName>
        <fullName evidence="1">Uncharacterized protein</fullName>
    </submittedName>
</protein>
<reference evidence="2" key="1">
    <citation type="submission" date="2015-05" db="EMBL/GenBank/DDBJ databases">
        <authorList>
            <person name="Fogelqvist Johan"/>
        </authorList>
    </citation>
    <scope>NUCLEOTIDE SEQUENCE [LARGE SCALE GENOMIC DNA]</scope>
</reference>
<dbReference type="Proteomes" id="UP000045706">
    <property type="component" value="Unassembled WGS sequence"/>
</dbReference>
<dbReference type="EMBL" id="CVQI01001336">
    <property type="protein sequence ID" value="CRK08744.1"/>
    <property type="molecule type" value="Genomic_DNA"/>
</dbReference>
<dbReference type="AlphaFoldDB" id="A0A0G4KL41"/>
<gene>
    <name evidence="1" type="ORF">BN1723_009018</name>
</gene>
<accession>A0A0G4KL41</accession>
<evidence type="ECO:0000313" key="1">
    <source>
        <dbReference type="EMBL" id="CRK08744.1"/>
    </source>
</evidence>